<dbReference type="SUPFAM" id="SSF53335">
    <property type="entry name" value="S-adenosyl-L-methionine-dependent methyltransferases"/>
    <property type="match status" value="1"/>
</dbReference>
<keyword evidence="5" id="KW-0963">Cytoplasm</keyword>
<dbReference type="CDD" id="cd02440">
    <property type="entry name" value="AdoMet_MTases"/>
    <property type="match status" value="1"/>
</dbReference>
<dbReference type="GO" id="GO:0004719">
    <property type="term" value="F:protein-L-isoaspartate (D-aspartate) O-methyltransferase activity"/>
    <property type="evidence" value="ECO:0007669"/>
    <property type="project" value="UniProtKB-UniRule"/>
</dbReference>
<dbReference type="InterPro" id="IPR000682">
    <property type="entry name" value="PCMT"/>
</dbReference>
<dbReference type="Pfam" id="PF01135">
    <property type="entry name" value="PCMT"/>
    <property type="match status" value="1"/>
</dbReference>
<reference evidence="10 11" key="1">
    <citation type="submission" date="2017-06" db="EMBL/GenBank/DDBJ databases">
        <authorList>
            <person name="Kim H.J."/>
            <person name="Triplett B.A."/>
        </authorList>
    </citation>
    <scope>NUCLEOTIDE SEQUENCE [LARGE SCALE GENOMIC DNA]</scope>
    <source>
        <strain evidence="10 11">DSM 45207</strain>
    </source>
</reference>
<keyword evidence="11" id="KW-1185">Reference proteome</keyword>
<dbReference type="InterPro" id="IPR029063">
    <property type="entry name" value="SAM-dependent_MTases_sf"/>
</dbReference>
<dbReference type="GO" id="GO:0030091">
    <property type="term" value="P:protein repair"/>
    <property type="evidence" value="ECO:0007669"/>
    <property type="project" value="UniProtKB-UniRule"/>
</dbReference>
<evidence type="ECO:0000256" key="9">
    <source>
        <dbReference type="NCBIfam" id="TIGR00080"/>
    </source>
</evidence>
<evidence type="ECO:0000256" key="8">
    <source>
        <dbReference type="ARBA" id="ARBA00022691"/>
    </source>
</evidence>
<evidence type="ECO:0000313" key="10">
    <source>
        <dbReference type="EMBL" id="SNR52639.1"/>
    </source>
</evidence>
<evidence type="ECO:0000256" key="5">
    <source>
        <dbReference type="ARBA" id="ARBA00022490"/>
    </source>
</evidence>
<dbReference type="OrthoDB" id="4035289at2"/>
<keyword evidence="8" id="KW-0949">S-adenosyl-L-methionine</keyword>
<evidence type="ECO:0000256" key="4">
    <source>
        <dbReference type="ARBA" id="ARBA00013346"/>
    </source>
</evidence>
<dbReference type="EMBL" id="FZNW01000008">
    <property type="protein sequence ID" value="SNR52639.1"/>
    <property type="molecule type" value="Genomic_DNA"/>
</dbReference>
<dbReference type="PANTHER" id="PTHR11579:SF0">
    <property type="entry name" value="PROTEIN-L-ISOASPARTATE(D-ASPARTATE) O-METHYLTRANSFERASE"/>
    <property type="match status" value="1"/>
</dbReference>
<evidence type="ECO:0000313" key="11">
    <source>
        <dbReference type="Proteomes" id="UP000198348"/>
    </source>
</evidence>
<organism evidence="10 11">
    <name type="scientific">Haloechinothrix alba</name>
    <dbReference type="NCBI Taxonomy" id="664784"/>
    <lineage>
        <taxon>Bacteria</taxon>
        <taxon>Bacillati</taxon>
        <taxon>Actinomycetota</taxon>
        <taxon>Actinomycetes</taxon>
        <taxon>Pseudonocardiales</taxon>
        <taxon>Pseudonocardiaceae</taxon>
        <taxon>Haloechinothrix</taxon>
    </lineage>
</organism>
<dbReference type="RefSeq" id="WP_089301216.1">
    <property type="nucleotide sequence ID" value="NZ_FZNW01000008.1"/>
</dbReference>
<evidence type="ECO:0000256" key="6">
    <source>
        <dbReference type="ARBA" id="ARBA00022603"/>
    </source>
</evidence>
<evidence type="ECO:0000256" key="1">
    <source>
        <dbReference type="ARBA" id="ARBA00004496"/>
    </source>
</evidence>
<evidence type="ECO:0000256" key="7">
    <source>
        <dbReference type="ARBA" id="ARBA00022679"/>
    </source>
</evidence>
<dbReference type="GO" id="GO:0032259">
    <property type="term" value="P:methylation"/>
    <property type="evidence" value="ECO:0007669"/>
    <property type="project" value="UniProtKB-KW"/>
</dbReference>
<sequence>MTGVSSAEDLARAVRAKGVRDERVLDALRRLPRAAFVPAERAGSAYVDEPVPITHDQTSTQPWLSARMFEALELSGTERVLEVGTGSGFATALLAQLASEVVTIDRWQDMVERAERALAEQGVRNVTALVGDGSAGAPDHAPFDAIAVSAACPHVPAPLAEQLRPGGRIVLPIGPSGQEQVTLLERNDGGLVTRETIAPARFVRLQGRHA</sequence>
<evidence type="ECO:0000256" key="3">
    <source>
        <dbReference type="ARBA" id="ARBA00011890"/>
    </source>
</evidence>
<dbReference type="AlphaFoldDB" id="A0A238X461"/>
<evidence type="ECO:0000256" key="2">
    <source>
        <dbReference type="ARBA" id="ARBA00005369"/>
    </source>
</evidence>
<protein>
    <recommendedName>
        <fullName evidence="4 9">Protein-L-isoaspartate O-methyltransferase</fullName>
        <ecNumber evidence="3 9">2.1.1.77</ecNumber>
    </recommendedName>
</protein>
<dbReference type="Gene3D" id="3.40.50.150">
    <property type="entry name" value="Vaccinia Virus protein VP39"/>
    <property type="match status" value="1"/>
</dbReference>
<proteinExistence type="inferred from homology"/>
<dbReference type="EC" id="2.1.1.77" evidence="3 9"/>
<comment type="subcellular location">
    <subcellularLocation>
        <location evidence="1">Cytoplasm</location>
    </subcellularLocation>
</comment>
<keyword evidence="6 10" id="KW-0489">Methyltransferase</keyword>
<keyword evidence="7 10" id="KW-0808">Transferase</keyword>
<dbReference type="PANTHER" id="PTHR11579">
    <property type="entry name" value="PROTEIN-L-ISOASPARTATE O-METHYLTRANSFERASE"/>
    <property type="match status" value="1"/>
</dbReference>
<dbReference type="Proteomes" id="UP000198348">
    <property type="component" value="Unassembled WGS sequence"/>
</dbReference>
<accession>A0A238X461</accession>
<name>A0A238X461_9PSEU</name>
<gene>
    <name evidence="10" type="ORF">SAMN06265360_108182</name>
</gene>
<dbReference type="GO" id="GO:0005737">
    <property type="term" value="C:cytoplasm"/>
    <property type="evidence" value="ECO:0007669"/>
    <property type="project" value="UniProtKB-SubCell"/>
</dbReference>
<dbReference type="NCBIfam" id="NF001453">
    <property type="entry name" value="PRK00312.1"/>
    <property type="match status" value="1"/>
</dbReference>
<dbReference type="NCBIfam" id="TIGR00080">
    <property type="entry name" value="pimt"/>
    <property type="match status" value="1"/>
</dbReference>
<comment type="similarity">
    <text evidence="2">Belongs to the methyltransferase superfamily. L-isoaspartyl/D-aspartyl protein methyltransferase family.</text>
</comment>